<evidence type="ECO:0000256" key="3">
    <source>
        <dbReference type="ARBA" id="ARBA00022989"/>
    </source>
</evidence>
<feature type="domain" description="Integral membrane bound transporter" evidence="6">
    <location>
        <begin position="164"/>
        <end position="285"/>
    </location>
</feature>
<comment type="subcellular location">
    <subcellularLocation>
        <location evidence="1">Membrane</location>
        <topology evidence="1">Multi-pass membrane protein</topology>
    </subcellularLocation>
</comment>
<name>A0ABP6ZCF0_9ACTN</name>
<evidence type="ECO:0000256" key="4">
    <source>
        <dbReference type="ARBA" id="ARBA00023136"/>
    </source>
</evidence>
<evidence type="ECO:0000313" key="8">
    <source>
        <dbReference type="Proteomes" id="UP001501490"/>
    </source>
</evidence>
<dbReference type="InterPro" id="IPR049453">
    <property type="entry name" value="Memb_transporter_dom"/>
</dbReference>
<comment type="caution">
    <text evidence="7">The sequence shown here is derived from an EMBL/GenBank/DDBJ whole genome shotgun (WGS) entry which is preliminary data.</text>
</comment>
<feature type="transmembrane region" description="Helical" evidence="5">
    <location>
        <begin position="93"/>
        <end position="125"/>
    </location>
</feature>
<feature type="transmembrane region" description="Helical" evidence="5">
    <location>
        <begin position="148"/>
        <end position="169"/>
    </location>
</feature>
<feature type="transmembrane region" description="Helical" evidence="5">
    <location>
        <begin position="242"/>
        <end position="259"/>
    </location>
</feature>
<organism evidence="7 8">
    <name type="scientific">Microlunatus ginsengisoli</name>
    <dbReference type="NCBI Taxonomy" id="363863"/>
    <lineage>
        <taxon>Bacteria</taxon>
        <taxon>Bacillati</taxon>
        <taxon>Actinomycetota</taxon>
        <taxon>Actinomycetes</taxon>
        <taxon>Propionibacteriales</taxon>
        <taxon>Propionibacteriaceae</taxon>
        <taxon>Microlunatus</taxon>
    </lineage>
</organism>
<feature type="transmembrane region" description="Helical" evidence="5">
    <location>
        <begin position="176"/>
        <end position="197"/>
    </location>
</feature>
<feature type="transmembrane region" description="Helical" evidence="5">
    <location>
        <begin position="203"/>
        <end position="230"/>
    </location>
</feature>
<keyword evidence="8" id="KW-1185">Reference proteome</keyword>
<evidence type="ECO:0000313" key="7">
    <source>
        <dbReference type="EMBL" id="GAA3604302.1"/>
    </source>
</evidence>
<evidence type="ECO:0000259" key="6">
    <source>
        <dbReference type="Pfam" id="PF13515"/>
    </source>
</evidence>
<evidence type="ECO:0000256" key="1">
    <source>
        <dbReference type="ARBA" id="ARBA00004141"/>
    </source>
</evidence>
<feature type="transmembrane region" description="Helical" evidence="5">
    <location>
        <begin position="40"/>
        <end position="59"/>
    </location>
</feature>
<evidence type="ECO:0000256" key="5">
    <source>
        <dbReference type="SAM" id="Phobius"/>
    </source>
</evidence>
<feature type="transmembrane region" description="Helical" evidence="5">
    <location>
        <begin position="279"/>
        <end position="297"/>
    </location>
</feature>
<keyword evidence="2 5" id="KW-0812">Transmembrane</keyword>
<proteinExistence type="predicted"/>
<accession>A0ABP6ZCF0</accession>
<keyword evidence="4 5" id="KW-0472">Membrane</keyword>
<dbReference type="Proteomes" id="UP001501490">
    <property type="component" value="Unassembled WGS sequence"/>
</dbReference>
<keyword evidence="3 5" id="KW-1133">Transmembrane helix</keyword>
<protein>
    <recommendedName>
        <fullName evidence="6">Integral membrane bound transporter domain-containing protein</fullName>
    </recommendedName>
</protein>
<reference evidence="8" key="1">
    <citation type="journal article" date="2019" name="Int. J. Syst. Evol. Microbiol.">
        <title>The Global Catalogue of Microorganisms (GCM) 10K type strain sequencing project: providing services to taxonomists for standard genome sequencing and annotation.</title>
        <authorList>
            <consortium name="The Broad Institute Genomics Platform"/>
            <consortium name="The Broad Institute Genome Sequencing Center for Infectious Disease"/>
            <person name="Wu L."/>
            <person name="Ma J."/>
        </authorList>
    </citation>
    <scope>NUCLEOTIDE SEQUENCE [LARGE SCALE GENOMIC DNA]</scope>
    <source>
        <strain evidence="8">JCM 16929</strain>
    </source>
</reference>
<gene>
    <name evidence="7" type="ORF">GCM10022236_02570</name>
</gene>
<dbReference type="Pfam" id="PF13515">
    <property type="entry name" value="FUSC_2"/>
    <property type="match status" value="1"/>
</dbReference>
<feature type="transmembrane region" description="Helical" evidence="5">
    <location>
        <begin position="15"/>
        <end position="33"/>
    </location>
</feature>
<sequence length="313" mass="32023">MLALPAAVAMPFDTQLGLGAAVGMLPAAAAGVLPVRRTRVLSLVISVVAAISLAIGALIGQHAATAVPGLFVFGFGAALAASRVKGGALAMLLAAPLVGIGLSFAVDAVLGVAVVMVVGGLYAWLVSLLWPERPTAPRPAGRMSTPQAITYGTLLGLAGATAAAGGFAFQLDHKGWICGAALLVMRPVTTALVARGLGRAGSVLLGGLLGSSFIQFGPAGWLIGVAVAVALGCMSATQGSRWYVMPAFTTFVVFILLLWDHPTDSAWRFAERNAETLIGIAIALFYGVLIPLLIKRIPRAAERSRRRPADAPA</sequence>
<evidence type="ECO:0000256" key="2">
    <source>
        <dbReference type="ARBA" id="ARBA00022692"/>
    </source>
</evidence>
<dbReference type="EMBL" id="BAABAB010000003">
    <property type="protein sequence ID" value="GAA3604302.1"/>
    <property type="molecule type" value="Genomic_DNA"/>
</dbReference>